<dbReference type="AlphaFoldDB" id="A0AAW1SBI1"/>
<evidence type="ECO:0000313" key="8">
    <source>
        <dbReference type="EMBL" id="KAK9842733.1"/>
    </source>
</evidence>
<dbReference type="GO" id="GO:0001006">
    <property type="term" value="F:RNA polymerase III type 3 promoter sequence-specific DNA binding"/>
    <property type="evidence" value="ECO:0007669"/>
    <property type="project" value="TreeGrafter"/>
</dbReference>
<keyword evidence="4" id="KW-0238">DNA-binding</keyword>
<comment type="caution">
    <text evidence="8">The sequence shown here is derived from an EMBL/GenBank/DDBJ whole genome shotgun (WGS) entry which is preliminary data.</text>
</comment>
<dbReference type="EMBL" id="JALJOS010000002">
    <property type="protein sequence ID" value="KAK9842733.1"/>
    <property type="molecule type" value="Genomic_DNA"/>
</dbReference>
<dbReference type="GO" id="GO:0003681">
    <property type="term" value="F:bent DNA binding"/>
    <property type="evidence" value="ECO:0007669"/>
    <property type="project" value="TreeGrafter"/>
</dbReference>
<dbReference type="GO" id="GO:0019185">
    <property type="term" value="C:snRNA-activating protein complex"/>
    <property type="evidence" value="ECO:0007669"/>
    <property type="project" value="TreeGrafter"/>
</dbReference>
<keyword evidence="9" id="KW-1185">Reference proteome</keyword>
<keyword evidence="6" id="KW-0539">Nucleus</keyword>
<proteinExistence type="inferred from homology"/>
<evidence type="ECO:0000313" key="9">
    <source>
        <dbReference type="Proteomes" id="UP001438707"/>
    </source>
</evidence>
<feature type="region of interest" description="Disordered" evidence="7">
    <location>
        <begin position="443"/>
        <end position="463"/>
    </location>
</feature>
<dbReference type="InterPro" id="IPR022042">
    <property type="entry name" value="snRNA-activating_su3"/>
</dbReference>
<feature type="region of interest" description="Disordered" evidence="7">
    <location>
        <begin position="405"/>
        <end position="425"/>
    </location>
</feature>
<feature type="compositionally biased region" description="Low complexity" evidence="7">
    <location>
        <begin position="704"/>
        <end position="720"/>
    </location>
</feature>
<evidence type="ECO:0008006" key="10">
    <source>
        <dbReference type="Google" id="ProtNLM"/>
    </source>
</evidence>
<dbReference type="GO" id="GO:0005634">
    <property type="term" value="C:nucleus"/>
    <property type="evidence" value="ECO:0007669"/>
    <property type="project" value="UniProtKB-SubCell"/>
</dbReference>
<dbReference type="GO" id="GO:0042795">
    <property type="term" value="P:snRNA transcription by RNA polymerase II"/>
    <property type="evidence" value="ECO:0007669"/>
    <property type="project" value="TreeGrafter"/>
</dbReference>
<feature type="region of interest" description="Disordered" evidence="7">
    <location>
        <begin position="821"/>
        <end position="847"/>
    </location>
</feature>
<accession>A0AAW1SBI1</accession>
<evidence type="ECO:0000256" key="4">
    <source>
        <dbReference type="ARBA" id="ARBA00023125"/>
    </source>
</evidence>
<dbReference type="GO" id="GO:0001046">
    <property type="term" value="F:core promoter sequence-specific DNA binding"/>
    <property type="evidence" value="ECO:0007669"/>
    <property type="project" value="TreeGrafter"/>
</dbReference>
<feature type="region of interest" description="Disordered" evidence="7">
    <location>
        <begin position="580"/>
        <end position="602"/>
    </location>
</feature>
<dbReference type="GO" id="GO:0042796">
    <property type="term" value="P:snRNA transcription by RNA polymerase III"/>
    <property type="evidence" value="ECO:0007669"/>
    <property type="project" value="TreeGrafter"/>
</dbReference>
<feature type="region of interest" description="Disordered" evidence="7">
    <location>
        <begin position="331"/>
        <end position="354"/>
    </location>
</feature>
<organism evidence="8 9">
    <name type="scientific">Apatococcus lobatus</name>
    <dbReference type="NCBI Taxonomy" id="904363"/>
    <lineage>
        <taxon>Eukaryota</taxon>
        <taxon>Viridiplantae</taxon>
        <taxon>Chlorophyta</taxon>
        <taxon>core chlorophytes</taxon>
        <taxon>Trebouxiophyceae</taxon>
        <taxon>Chlorellales</taxon>
        <taxon>Chlorellaceae</taxon>
        <taxon>Apatococcus</taxon>
    </lineage>
</organism>
<dbReference type="PANTHER" id="PTHR13421">
    <property type="entry name" value="SNRNA-ACTIVATING PROTEIN COMPLEX SUBUNIT 3"/>
    <property type="match status" value="1"/>
</dbReference>
<evidence type="ECO:0000256" key="2">
    <source>
        <dbReference type="ARBA" id="ARBA00010410"/>
    </source>
</evidence>
<evidence type="ECO:0000256" key="5">
    <source>
        <dbReference type="ARBA" id="ARBA00023163"/>
    </source>
</evidence>
<reference evidence="8 9" key="1">
    <citation type="journal article" date="2024" name="Nat. Commun.">
        <title>Phylogenomics reveals the evolutionary origins of lichenization in chlorophyte algae.</title>
        <authorList>
            <person name="Puginier C."/>
            <person name="Libourel C."/>
            <person name="Otte J."/>
            <person name="Skaloud P."/>
            <person name="Haon M."/>
            <person name="Grisel S."/>
            <person name="Petersen M."/>
            <person name="Berrin J.G."/>
            <person name="Delaux P.M."/>
            <person name="Dal Grande F."/>
            <person name="Keller J."/>
        </authorList>
    </citation>
    <scope>NUCLEOTIDE SEQUENCE [LARGE SCALE GENOMIC DNA]</scope>
    <source>
        <strain evidence="8 9">SAG 2145</strain>
    </source>
</reference>
<gene>
    <name evidence="8" type="ORF">WJX74_001559</name>
</gene>
<feature type="region of interest" description="Disordered" evidence="7">
    <location>
        <begin position="628"/>
        <end position="721"/>
    </location>
</feature>
<feature type="region of interest" description="Disordered" evidence="7">
    <location>
        <begin position="1"/>
        <end position="61"/>
    </location>
</feature>
<evidence type="ECO:0000256" key="3">
    <source>
        <dbReference type="ARBA" id="ARBA00023015"/>
    </source>
</evidence>
<sequence length="967" mass="104947">MTNRSRKAQKPTGSSSPMGQPTNSRPPEANMQAAGSSRSRRYSISSHQKPISGNQAERAEAKERFTGTLTRIWQKSLPNQNSSQARKILIMKTPHPIWQQPGNQQLLIGQKGVHKEGQLLMELDLPGNRQRKRPPKCQPRLCCKCKQVRKPDLFAFRAKVCNLCRLSSIPSKGALPSKAGQEGALMHGASADLIQDRAAGDLQQAEQLQRKRCCPALEGPIGCGVPNFLSSGIRVADFKQRGTELWQQLLNQLDASAEAADDCDLSVTELEWETFELFKEKADARDGLVRSAQPTAPGRSDLVQSSAAGIRDCSGAQPAADVASATQVVEMHPGDCQPGGKAAGPGDTDDGPEMSRKRVRKLDEEWRACVSQKMENAKPHLASVRRGLARIASDKADKHGSFRLSSWKQSSLQPDDPHPDADIPCTHLLHSNRVPLPDAELDQVSEEAEAPRHDGPLPGWESCSGPSVPHDETLLRIEIRHHDRPIKVAQSLLVLGSNTLAELRDKICCPAESSMQSVHHWSSPSSFFFIEGTFFNDQRNPEAQNHSAEIIDFCQRQNLAAPVKFLPLPLHLPIEAQQPRLGHEDAPQPSLQPGDDPAQSLPAPLSAAAIDEHQHGSVDQAAPTSLQADPLQIDPGNATPHLVPNSLTGQPLSKDSRPQHGKSNVLTGPKDRCQQAPPTALAERVSSSEQVALDFDPCLDDSLPDLPSAAGHPSHAPAGPQSQSLQDFILAADAINDKPQEIPGFDAAQLMQHSLTSVEPEAAPAAFRMTAAELTGALCGLDVEVGGAGLQGSAVPAHLGDRAGTLDDPLHVACWSEPQLQPARQPDLASQQRADLPGRTSLASGSMEETRFQDLDLRAGARASYIFCHQGGCEHLLVVRDIRRIHTAEMSDPSFIASYPYCAFQDERPKRMCDICIKNPGVCITHDDELAPKGSCIWCRECYEMMHFIGNPHDGKALAAPHRVFSL</sequence>
<evidence type="ECO:0000256" key="6">
    <source>
        <dbReference type="ARBA" id="ARBA00023242"/>
    </source>
</evidence>
<dbReference type="Pfam" id="PF12251">
    <property type="entry name" value="SNAPC3"/>
    <property type="match status" value="2"/>
</dbReference>
<dbReference type="PANTHER" id="PTHR13421:SF16">
    <property type="entry name" value="SNRNA-ACTIVATING PROTEIN COMPLEX SUBUNIT 3"/>
    <property type="match status" value="1"/>
</dbReference>
<dbReference type="GO" id="GO:0000978">
    <property type="term" value="F:RNA polymerase II cis-regulatory region sequence-specific DNA binding"/>
    <property type="evidence" value="ECO:0007669"/>
    <property type="project" value="TreeGrafter"/>
</dbReference>
<protein>
    <recommendedName>
        <fullName evidence="10">snRNA-activating protein complex subunit 3</fullName>
    </recommendedName>
</protein>
<evidence type="ECO:0000256" key="1">
    <source>
        <dbReference type="ARBA" id="ARBA00004123"/>
    </source>
</evidence>
<dbReference type="Proteomes" id="UP001438707">
    <property type="component" value="Unassembled WGS sequence"/>
</dbReference>
<comment type="subcellular location">
    <subcellularLocation>
        <location evidence="1">Nucleus</location>
    </subcellularLocation>
</comment>
<keyword evidence="3" id="KW-0805">Transcription regulation</keyword>
<feature type="compositionally biased region" description="Polar residues" evidence="7">
    <location>
        <begin position="11"/>
        <end position="25"/>
    </location>
</feature>
<keyword evidence="5" id="KW-0804">Transcription</keyword>
<name>A0AAW1SBI1_9CHLO</name>
<comment type="similarity">
    <text evidence="2">Belongs to the SNAPC3/SRD2 family.</text>
</comment>
<evidence type="ECO:0000256" key="7">
    <source>
        <dbReference type="SAM" id="MobiDB-lite"/>
    </source>
</evidence>